<dbReference type="Pfam" id="PF03634">
    <property type="entry name" value="TCP"/>
    <property type="match status" value="1"/>
</dbReference>
<dbReference type="AlphaFoldDB" id="A0AAW2MZJ1"/>
<evidence type="ECO:0000256" key="5">
    <source>
        <dbReference type="ARBA" id="ARBA00023242"/>
    </source>
</evidence>
<reference evidence="8" key="2">
    <citation type="journal article" date="2024" name="Plant">
        <title>Genomic evolution and insights into agronomic trait innovations of Sesamum species.</title>
        <authorList>
            <person name="Miao H."/>
            <person name="Wang L."/>
            <person name="Qu L."/>
            <person name="Liu H."/>
            <person name="Sun Y."/>
            <person name="Le M."/>
            <person name="Wang Q."/>
            <person name="Wei S."/>
            <person name="Zheng Y."/>
            <person name="Lin W."/>
            <person name="Duan Y."/>
            <person name="Cao H."/>
            <person name="Xiong S."/>
            <person name="Wang X."/>
            <person name="Wei L."/>
            <person name="Li C."/>
            <person name="Ma Q."/>
            <person name="Ju M."/>
            <person name="Zhao R."/>
            <person name="Li G."/>
            <person name="Mu C."/>
            <person name="Tian Q."/>
            <person name="Mei H."/>
            <person name="Zhang T."/>
            <person name="Gao T."/>
            <person name="Zhang H."/>
        </authorList>
    </citation>
    <scope>NUCLEOTIDE SEQUENCE</scope>
    <source>
        <strain evidence="8">G02</strain>
    </source>
</reference>
<evidence type="ECO:0000256" key="6">
    <source>
        <dbReference type="SAM" id="MobiDB-lite"/>
    </source>
</evidence>
<dbReference type="EMBL" id="JACGWJ010000021">
    <property type="protein sequence ID" value="KAL0335937.1"/>
    <property type="molecule type" value="Genomic_DNA"/>
</dbReference>
<comment type="subcellular location">
    <subcellularLocation>
        <location evidence="1">Nucleus</location>
    </subcellularLocation>
</comment>
<evidence type="ECO:0000259" key="7">
    <source>
        <dbReference type="PROSITE" id="PS51369"/>
    </source>
</evidence>
<evidence type="ECO:0000256" key="4">
    <source>
        <dbReference type="ARBA" id="ARBA00023163"/>
    </source>
</evidence>
<reference evidence="8" key="1">
    <citation type="submission" date="2020-06" db="EMBL/GenBank/DDBJ databases">
        <authorList>
            <person name="Li T."/>
            <person name="Hu X."/>
            <person name="Zhang T."/>
            <person name="Song X."/>
            <person name="Zhang H."/>
            <person name="Dai N."/>
            <person name="Sheng W."/>
            <person name="Hou X."/>
            <person name="Wei L."/>
        </authorList>
    </citation>
    <scope>NUCLEOTIDE SEQUENCE</scope>
    <source>
        <strain evidence="8">G02</strain>
        <tissue evidence="8">Leaf</tissue>
    </source>
</reference>
<keyword evidence="3" id="KW-0238">DNA-binding</keyword>
<protein>
    <submittedName>
        <fullName evidence="8">Transcription factor TCP20</fullName>
    </submittedName>
</protein>
<proteinExistence type="predicted"/>
<gene>
    <name evidence="8" type="ORF">Sradi_4805600</name>
</gene>
<evidence type="ECO:0000256" key="1">
    <source>
        <dbReference type="ARBA" id="ARBA00004123"/>
    </source>
</evidence>
<dbReference type="InterPro" id="IPR017887">
    <property type="entry name" value="TF_TCP_subgr"/>
</dbReference>
<name>A0AAW2MZJ1_SESRA</name>
<accession>A0AAW2MZJ1</accession>
<dbReference type="PROSITE" id="PS51369">
    <property type="entry name" value="TCP"/>
    <property type="match status" value="1"/>
</dbReference>
<keyword evidence="5" id="KW-0539">Nucleus</keyword>
<organism evidence="8">
    <name type="scientific">Sesamum radiatum</name>
    <name type="common">Black benniseed</name>
    <dbReference type="NCBI Taxonomy" id="300843"/>
    <lineage>
        <taxon>Eukaryota</taxon>
        <taxon>Viridiplantae</taxon>
        <taxon>Streptophyta</taxon>
        <taxon>Embryophyta</taxon>
        <taxon>Tracheophyta</taxon>
        <taxon>Spermatophyta</taxon>
        <taxon>Magnoliopsida</taxon>
        <taxon>eudicotyledons</taxon>
        <taxon>Gunneridae</taxon>
        <taxon>Pentapetalae</taxon>
        <taxon>asterids</taxon>
        <taxon>lamiids</taxon>
        <taxon>Lamiales</taxon>
        <taxon>Pedaliaceae</taxon>
        <taxon>Sesamum</taxon>
    </lineage>
</organism>
<dbReference type="InterPro" id="IPR005333">
    <property type="entry name" value="Transcription_factor_TCP"/>
</dbReference>
<sequence length="265" mass="28665">MSPLSIKMPHFSGLLMEHKPSKHQQPLQIPQDHAPPPNMALNKPQQLDDNKKRQLAPKRSSNKDRHKKVDGRGRRIRIPALCAARIFQLTRELGHRTDGETIQWLLQQAEPSIIAATGTGTIPASAVVAAAEVSVSGQGDAVSCGLYSRLIGEDVLGRSMGIWSCLNGFGSGILQNSSVLGSNQTGSRVSKIGFQGFEFPGSGSFGQHVPGLELGLSHEGHVGGMNPEAFNQFYQQMWQQNGECSGLSSHQEQNHGEENSQGSRD</sequence>
<dbReference type="GO" id="GO:0043565">
    <property type="term" value="F:sequence-specific DNA binding"/>
    <property type="evidence" value="ECO:0007669"/>
    <property type="project" value="TreeGrafter"/>
</dbReference>
<dbReference type="GO" id="GO:0003700">
    <property type="term" value="F:DNA-binding transcription factor activity"/>
    <property type="evidence" value="ECO:0007669"/>
    <property type="project" value="InterPro"/>
</dbReference>
<dbReference type="PANTHER" id="PTHR31072:SF170">
    <property type="entry name" value="TRANSCRIPTION FACTOR TCP15-RELATED"/>
    <property type="match status" value="1"/>
</dbReference>
<evidence type="ECO:0000313" key="8">
    <source>
        <dbReference type="EMBL" id="KAL0335937.1"/>
    </source>
</evidence>
<feature type="region of interest" description="Disordered" evidence="6">
    <location>
        <begin position="244"/>
        <end position="265"/>
    </location>
</feature>
<keyword evidence="4" id="KW-0804">Transcription</keyword>
<keyword evidence="2" id="KW-0805">Transcription regulation</keyword>
<feature type="region of interest" description="Disordered" evidence="6">
    <location>
        <begin position="17"/>
        <end position="72"/>
    </location>
</feature>
<evidence type="ECO:0000256" key="3">
    <source>
        <dbReference type="ARBA" id="ARBA00023125"/>
    </source>
</evidence>
<comment type="caution">
    <text evidence="8">The sequence shown here is derived from an EMBL/GenBank/DDBJ whole genome shotgun (WGS) entry which is preliminary data.</text>
</comment>
<dbReference type="PANTHER" id="PTHR31072">
    <property type="entry name" value="TRANSCRIPTION FACTOR TCP4-RELATED"/>
    <property type="match status" value="1"/>
</dbReference>
<feature type="compositionally biased region" description="Basic and acidic residues" evidence="6">
    <location>
        <begin position="252"/>
        <end position="265"/>
    </location>
</feature>
<evidence type="ECO:0000256" key="2">
    <source>
        <dbReference type="ARBA" id="ARBA00023015"/>
    </source>
</evidence>
<feature type="domain" description="TCP" evidence="7">
    <location>
        <begin position="62"/>
        <end position="116"/>
    </location>
</feature>
<dbReference type="GO" id="GO:0005634">
    <property type="term" value="C:nucleus"/>
    <property type="evidence" value="ECO:0007669"/>
    <property type="project" value="UniProtKB-SubCell"/>
</dbReference>